<evidence type="ECO:0000313" key="1">
    <source>
        <dbReference type="EMBL" id="KAA4737489.1"/>
    </source>
</evidence>
<dbReference type="AlphaFoldDB" id="A0A6L3GKG4"/>
<feature type="non-terminal residue" evidence="1">
    <location>
        <position position="1"/>
    </location>
</feature>
<gene>
    <name evidence="1" type="ORF">F3B44_27180</name>
</gene>
<dbReference type="EMBL" id="VWEQ01000299">
    <property type="protein sequence ID" value="KAA4737489.1"/>
    <property type="molecule type" value="Genomic_DNA"/>
</dbReference>
<organism evidence="1 2">
    <name type="scientific">Bacteroides fragilis</name>
    <dbReference type="NCBI Taxonomy" id="817"/>
    <lineage>
        <taxon>Bacteria</taxon>
        <taxon>Pseudomonadati</taxon>
        <taxon>Bacteroidota</taxon>
        <taxon>Bacteroidia</taxon>
        <taxon>Bacteroidales</taxon>
        <taxon>Bacteroidaceae</taxon>
        <taxon>Bacteroides</taxon>
    </lineage>
</organism>
<proteinExistence type="predicted"/>
<reference evidence="1 2" key="1">
    <citation type="journal article" date="2019" name="Nat. Med.">
        <title>A library of human gut bacterial isolates paired with longitudinal multiomics data enables mechanistic microbiome research.</title>
        <authorList>
            <person name="Poyet M."/>
            <person name="Groussin M."/>
            <person name="Gibbons S.M."/>
            <person name="Avila-Pacheco J."/>
            <person name="Jiang X."/>
            <person name="Kearney S.M."/>
            <person name="Perrotta A.R."/>
            <person name="Berdy B."/>
            <person name="Zhao S."/>
            <person name="Lieberman T.D."/>
            <person name="Swanson P.K."/>
            <person name="Smith M."/>
            <person name="Roesemann S."/>
            <person name="Alexander J.E."/>
            <person name="Rich S.A."/>
            <person name="Livny J."/>
            <person name="Vlamakis H."/>
            <person name="Clish C."/>
            <person name="Bullock K."/>
            <person name="Deik A."/>
            <person name="Scott J."/>
            <person name="Pierce K.A."/>
            <person name="Xavier R.J."/>
            <person name="Alm E.J."/>
        </authorList>
    </citation>
    <scope>NUCLEOTIDE SEQUENCE [LARGE SCALE GENOMIC DNA]</scope>
    <source>
        <strain evidence="1 2">BIOML-A106</strain>
    </source>
</reference>
<name>A0A6L3GKG4_BACFG</name>
<comment type="caution">
    <text evidence="1">The sequence shown here is derived from an EMBL/GenBank/DDBJ whole genome shotgun (WGS) entry which is preliminary data.</text>
</comment>
<protein>
    <submittedName>
        <fullName evidence="1">6-bladed beta-propeller</fullName>
    </submittedName>
</protein>
<sequence length="108" mass="12319">SSVSLIKDNLTYEGSQPYDPKSYYTFISDAYAMNGYLYLLCSELKDRDKGGFRVNKILCLKTEPELQLDVIYALPGEIYTSFCVTPDYIFATNYSNERIEKLALPVSD</sequence>
<evidence type="ECO:0000313" key="2">
    <source>
        <dbReference type="Proteomes" id="UP000479773"/>
    </source>
</evidence>
<accession>A0A6L3GKG4</accession>
<dbReference type="Proteomes" id="UP000479773">
    <property type="component" value="Unassembled WGS sequence"/>
</dbReference>